<organism evidence="4 5">
    <name type="scientific">Pseudonocardia endophytica</name>
    <dbReference type="NCBI Taxonomy" id="401976"/>
    <lineage>
        <taxon>Bacteria</taxon>
        <taxon>Bacillati</taxon>
        <taxon>Actinomycetota</taxon>
        <taxon>Actinomycetes</taxon>
        <taxon>Pseudonocardiales</taxon>
        <taxon>Pseudonocardiaceae</taxon>
        <taxon>Pseudonocardia</taxon>
    </lineage>
</organism>
<dbReference type="Proteomes" id="UP000295560">
    <property type="component" value="Unassembled WGS sequence"/>
</dbReference>
<keyword evidence="5" id="KW-1185">Reference proteome</keyword>
<protein>
    <submittedName>
        <fullName evidence="4">Sulfotransferase family protein</fullName>
    </submittedName>
</protein>
<feature type="domain" description="Sulfotransferase" evidence="3">
    <location>
        <begin position="103"/>
        <end position="208"/>
    </location>
</feature>
<reference evidence="4 5" key="1">
    <citation type="submission" date="2019-03" db="EMBL/GenBank/DDBJ databases">
        <title>Sequencing the genomes of 1000 actinobacteria strains.</title>
        <authorList>
            <person name="Klenk H.-P."/>
        </authorList>
    </citation>
    <scope>NUCLEOTIDE SEQUENCE [LARGE SCALE GENOMIC DNA]</scope>
    <source>
        <strain evidence="4 5">DSM 44969</strain>
    </source>
</reference>
<dbReference type="InterPro" id="IPR000863">
    <property type="entry name" value="Sulfotransferase_dom"/>
</dbReference>
<dbReference type="GO" id="GO:0008146">
    <property type="term" value="F:sulfotransferase activity"/>
    <property type="evidence" value="ECO:0007669"/>
    <property type="project" value="InterPro"/>
</dbReference>
<sequence>MGSRLPDFLLLGAPKCGTSALHAALATHPDLHLSDPKEPKFFLTDGAPPDTGGGPGDVPTWGEHVWRRDEYEALFADADPDQLCGESTVFYLYDRAAQRRIQAMIPDAKLIAVLRDPVERAHSNWAHLRGAGLEPEADFLRALEREPERVDAGWAHFWHYTAQGRYGEQLDHLFTLFDRDRVLLLRYAELRDTPIWAADRVCEFLGVPTGKIGGVGRRNVRDDVAGRSAWPAPEERAAAVHRFADDIPRIEHWTGWDLSAWTAARPAGS</sequence>
<gene>
    <name evidence="4" type="ORF">EV378_4927</name>
</gene>
<comment type="caution">
    <text evidence="4">The sequence shown here is derived from an EMBL/GenBank/DDBJ whole genome shotgun (WGS) entry which is preliminary data.</text>
</comment>
<accession>A0A4R1HGW4</accession>
<evidence type="ECO:0000313" key="4">
    <source>
        <dbReference type="EMBL" id="TCK20958.1"/>
    </source>
</evidence>
<dbReference type="InterPro" id="IPR027417">
    <property type="entry name" value="P-loop_NTPase"/>
</dbReference>
<dbReference type="Pfam" id="PF00685">
    <property type="entry name" value="Sulfotransfer_1"/>
    <property type="match status" value="1"/>
</dbReference>
<keyword evidence="2" id="KW-0325">Glycoprotein</keyword>
<dbReference type="AlphaFoldDB" id="A0A4R1HGW4"/>
<evidence type="ECO:0000259" key="3">
    <source>
        <dbReference type="Pfam" id="PF00685"/>
    </source>
</evidence>
<dbReference type="OrthoDB" id="4508169at2"/>
<proteinExistence type="predicted"/>
<evidence type="ECO:0000313" key="5">
    <source>
        <dbReference type="Proteomes" id="UP000295560"/>
    </source>
</evidence>
<dbReference type="PANTHER" id="PTHR10605">
    <property type="entry name" value="HEPARAN SULFATE SULFOTRANSFERASE"/>
    <property type="match status" value="1"/>
</dbReference>
<evidence type="ECO:0000256" key="2">
    <source>
        <dbReference type="ARBA" id="ARBA00023180"/>
    </source>
</evidence>
<dbReference type="InterPro" id="IPR037359">
    <property type="entry name" value="NST/OST"/>
</dbReference>
<evidence type="ECO:0000256" key="1">
    <source>
        <dbReference type="ARBA" id="ARBA00022679"/>
    </source>
</evidence>
<dbReference type="Gene3D" id="3.40.50.300">
    <property type="entry name" value="P-loop containing nucleotide triphosphate hydrolases"/>
    <property type="match status" value="1"/>
</dbReference>
<dbReference type="SUPFAM" id="SSF52540">
    <property type="entry name" value="P-loop containing nucleoside triphosphate hydrolases"/>
    <property type="match status" value="1"/>
</dbReference>
<dbReference type="PANTHER" id="PTHR10605:SF56">
    <property type="entry name" value="BIFUNCTIONAL HEPARAN SULFATE N-DEACETYLASE_N-SULFOTRANSFERASE"/>
    <property type="match status" value="1"/>
</dbReference>
<dbReference type="EMBL" id="SMFZ01000002">
    <property type="protein sequence ID" value="TCK20958.1"/>
    <property type="molecule type" value="Genomic_DNA"/>
</dbReference>
<name>A0A4R1HGW4_PSEEN</name>
<dbReference type="RefSeq" id="WP_132429765.1">
    <property type="nucleotide sequence ID" value="NZ_SMFZ01000002.1"/>
</dbReference>
<keyword evidence="1 4" id="KW-0808">Transferase</keyword>